<sequence>MSHEGTSRQEFSGYGHFGPGKWPKNSFFAQIESMSDEEVWRTIYGVESKSRRKRARIKEEIDNGIVIIGRM</sequence>
<protein>
    <submittedName>
        <fullName evidence="2">Uncharacterized protein</fullName>
    </submittedName>
</protein>
<organism evidence="2 3">
    <name type="scientific">Caenorhabditis japonica</name>
    <dbReference type="NCBI Taxonomy" id="281687"/>
    <lineage>
        <taxon>Eukaryota</taxon>
        <taxon>Metazoa</taxon>
        <taxon>Ecdysozoa</taxon>
        <taxon>Nematoda</taxon>
        <taxon>Chromadorea</taxon>
        <taxon>Rhabditida</taxon>
        <taxon>Rhabditina</taxon>
        <taxon>Rhabditomorpha</taxon>
        <taxon>Rhabditoidea</taxon>
        <taxon>Rhabditidae</taxon>
        <taxon>Peloderinae</taxon>
        <taxon>Caenorhabditis</taxon>
    </lineage>
</organism>
<keyword evidence="3" id="KW-1185">Reference proteome</keyword>
<proteinExistence type="predicted"/>
<evidence type="ECO:0000313" key="2">
    <source>
        <dbReference type="EnsemblMetazoa" id="CJA02551.1"/>
    </source>
</evidence>
<reference evidence="2" key="2">
    <citation type="submission" date="2022-06" db="UniProtKB">
        <authorList>
            <consortium name="EnsemblMetazoa"/>
        </authorList>
    </citation>
    <scope>IDENTIFICATION</scope>
    <source>
        <strain evidence="2">DF5081</strain>
    </source>
</reference>
<reference evidence="3" key="1">
    <citation type="submission" date="2010-08" db="EMBL/GenBank/DDBJ databases">
        <authorList>
            <consortium name="Caenorhabditis japonica Sequencing Consortium"/>
            <person name="Wilson R.K."/>
        </authorList>
    </citation>
    <scope>NUCLEOTIDE SEQUENCE [LARGE SCALE GENOMIC DNA]</scope>
    <source>
        <strain evidence="3">DF5081</strain>
    </source>
</reference>
<accession>A0A8R1DHE9</accession>
<name>A0A8R1DHE9_CAEJA</name>
<evidence type="ECO:0000256" key="1">
    <source>
        <dbReference type="SAM" id="MobiDB-lite"/>
    </source>
</evidence>
<feature type="region of interest" description="Disordered" evidence="1">
    <location>
        <begin position="1"/>
        <end position="20"/>
    </location>
</feature>
<dbReference type="AlphaFoldDB" id="A0A8R1DHE9"/>
<evidence type="ECO:0000313" key="3">
    <source>
        <dbReference type="Proteomes" id="UP000005237"/>
    </source>
</evidence>
<dbReference type="EnsemblMetazoa" id="CJA02551.1">
    <property type="protein sequence ID" value="CJA02551.1"/>
    <property type="gene ID" value="WBGene00121755"/>
</dbReference>
<dbReference type="Proteomes" id="UP000005237">
    <property type="component" value="Unassembled WGS sequence"/>
</dbReference>